<protein>
    <recommendedName>
        <fullName evidence="6">Pentatricopeptide repeat-containing protein</fullName>
    </recommendedName>
</protein>
<dbReference type="InterPro" id="IPR002885">
    <property type="entry name" value="PPR_rpt"/>
</dbReference>
<dbReference type="InterPro" id="IPR011990">
    <property type="entry name" value="TPR-like_helical_dom_sf"/>
</dbReference>
<dbReference type="FunFam" id="1.25.40.10:FF:000242">
    <property type="entry name" value="Pentatricopeptide repeat-containing protein"/>
    <property type="match status" value="1"/>
</dbReference>
<evidence type="ECO:0000256" key="2">
    <source>
        <dbReference type="ARBA" id="ARBA00022737"/>
    </source>
</evidence>
<gene>
    <name evidence="4" type="ORF">SLEP1_g44193</name>
</gene>
<feature type="repeat" description="PPR" evidence="3">
    <location>
        <begin position="419"/>
        <end position="453"/>
    </location>
</feature>
<accession>A0AAV5LFF3</accession>
<feature type="repeat" description="PPR" evidence="3">
    <location>
        <begin position="384"/>
        <end position="418"/>
    </location>
</feature>
<evidence type="ECO:0000256" key="1">
    <source>
        <dbReference type="ARBA" id="ARBA00007626"/>
    </source>
</evidence>
<feature type="repeat" description="PPR" evidence="3">
    <location>
        <begin position="557"/>
        <end position="591"/>
    </location>
</feature>
<feature type="repeat" description="PPR" evidence="3">
    <location>
        <begin position="349"/>
        <end position="383"/>
    </location>
</feature>
<dbReference type="AlphaFoldDB" id="A0AAV5LFF3"/>
<feature type="repeat" description="PPR" evidence="3">
    <location>
        <begin position="662"/>
        <end position="696"/>
    </location>
</feature>
<dbReference type="Pfam" id="PF13041">
    <property type="entry name" value="PPR_2"/>
    <property type="match status" value="8"/>
</dbReference>
<feature type="repeat" description="PPR" evidence="3">
    <location>
        <begin position="592"/>
        <end position="626"/>
    </location>
</feature>
<dbReference type="PROSITE" id="PS51375">
    <property type="entry name" value="PPR"/>
    <property type="match status" value="13"/>
</dbReference>
<dbReference type="PANTHER" id="PTHR47938">
    <property type="entry name" value="RESPIRATORY COMPLEX I CHAPERONE (CIA84), PUTATIVE (AFU_ORTHOLOGUE AFUA_2G06020)-RELATED"/>
    <property type="match status" value="1"/>
</dbReference>
<dbReference type="PANTHER" id="PTHR47938:SF35">
    <property type="entry name" value="PENTATRICOPEPTIDE REPEAT-CONTAINING PROTEIN 4, MITOCHONDRIAL-RELATED"/>
    <property type="match status" value="1"/>
</dbReference>
<comment type="similarity">
    <text evidence="1">Belongs to the PPR family. P subfamily.</text>
</comment>
<dbReference type="SUPFAM" id="SSF48452">
    <property type="entry name" value="TPR-like"/>
    <property type="match status" value="1"/>
</dbReference>
<dbReference type="GO" id="GO:0003729">
    <property type="term" value="F:mRNA binding"/>
    <property type="evidence" value="ECO:0007669"/>
    <property type="project" value="TreeGrafter"/>
</dbReference>
<dbReference type="EMBL" id="BPVZ01000114">
    <property type="protein sequence ID" value="GKV36008.1"/>
    <property type="molecule type" value="Genomic_DNA"/>
</dbReference>
<reference evidence="4 5" key="1">
    <citation type="journal article" date="2021" name="Commun. Biol.">
        <title>The genome of Shorea leprosula (Dipterocarpaceae) highlights the ecological relevance of drought in aseasonal tropical rainforests.</title>
        <authorList>
            <person name="Ng K.K.S."/>
            <person name="Kobayashi M.J."/>
            <person name="Fawcett J.A."/>
            <person name="Hatakeyama M."/>
            <person name="Paape T."/>
            <person name="Ng C.H."/>
            <person name="Ang C.C."/>
            <person name="Tnah L.H."/>
            <person name="Lee C.T."/>
            <person name="Nishiyama T."/>
            <person name="Sese J."/>
            <person name="O'Brien M.J."/>
            <person name="Copetti D."/>
            <person name="Mohd Noor M.I."/>
            <person name="Ong R.C."/>
            <person name="Putra M."/>
            <person name="Sireger I.Z."/>
            <person name="Indrioko S."/>
            <person name="Kosugi Y."/>
            <person name="Izuno A."/>
            <person name="Isagi Y."/>
            <person name="Lee S.L."/>
            <person name="Shimizu K.K."/>
        </authorList>
    </citation>
    <scope>NUCLEOTIDE SEQUENCE [LARGE SCALE GENOMIC DNA]</scope>
    <source>
        <strain evidence="4">214</strain>
    </source>
</reference>
<dbReference type="Proteomes" id="UP001054252">
    <property type="component" value="Unassembled WGS sequence"/>
</dbReference>
<evidence type="ECO:0008006" key="6">
    <source>
        <dbReference type="Google" id="ProtNLM"/>
    </source>
</evidence>
<feature type="repeat" description="PPR" evidence="3">
    <location>
        <begin position="487"/>
        <end position="521"/>
    </location>
</feature>
<keyword evidence="2" id="KW-0677">Repeat</keyword>
<evidence type="ECO:0000313" key="4">
    <source>
        <dbReference type="EMBL" id="GKV36008.1"/>
    </source>
</evidence>
<feature type="repeat" description="PPR" evidence="3">
    <location>
        <begin position="73"/>
        <end position="107"/>
    </location>
</feature>
<name>A0AAV5LFF3_9ROSI</name>
<feature type="repeat" description="PPR" evidence="3">
    <location>
        <begin position="697"/>
        <end position="731"/>
    </location>
</feature>
<keyword evidence="5" id="KW-1185">Reference proteome</keyword>
<feature type="repeat" description="PPR" evidence="3">
    <location>
        <begin position="732"/>
        <end position="766"/>
    </location>
</feature>
<dbReference type="NCBIfam" id="TIGR00756">
    <property type="entry name" value="PPR"/>
    <property type="match status" value="13"/>
</dbReference>
<proteinExistence type="inferred from homology"/>
<evidence type="ECO:0000256" key="3">
    <source>
        <dbReference type="PROSITE-ProRule" id="PRU00708"/>
    </source>
</evidence>
<comment type="caution">
    <text evidence="4">The sequence shown here is derived from an EMBL/GenBank/DDBJ whole genome shotgun (WGS) entry which is preliminary data.</text>
</comment>
<evidence type="ECO:0000313" key="5">
    <source>
        <dbReference type="Proteomes" id="UP001054252"/>
    </source>
</evidence>
<feature type="repeat" description="PPR" evidence="3">
    <location>
        <begin position="276"/>
        <end position="310"/>
    </location>
</feature>
<feature type="repeat" description="PPR" evidence="3">
    <location>
        <begin position="522"/>
        <end position="556"/>
    </location>
</feature>
<organism evidence="4 5">
    <name type="scientific">Rubroshorea leprosula</name>
    <dbReference type="NCBI Taxonomy" id="152421"/>
    <lineage>
        <taxon>Eukaryota</taxon>
        <taxon>Viridiplantae</taxon>
        <taxon>Streptophyta</taxon>
        <taxon>Embryophyta</taxon>
        <taxon>Tracheophyta</taxon>
        <taxon>Spermatophyta</taxon>
        <taxon>Magnoliopsida</taxon>
        <taxon>eudicotyledons</taxon>
        <taxon>Gunneridae</taxon>
        <taxon>Pentapetalae</taxon>
        <taxon>rosids</taxon>
        <taxon>malvids</taxon>
        <taxon>Malvales</taxon>
        <taxon>Dipterocarpaceae</taxon>
        <taxon>Rubroshorea</taxon>
    </lineage>
</organism>
<sequence>MKRDGFSANQSTLTSVLRACTWLALLEVERQVQVHVFKFHQDLILNNALLHMYCKCGGLEDAKFVFNWMAERDVISWSTMIAGLAQNEQSQGALKFFESMKVSGIKPNYITILGVLFACSHVGLVEEGLYYFQSMKNLFRIDPGKEHYGCMIDLLGKARKLDEAQNLMQEMKCEPNAVIWRTLLGACRLLWAWLFIPTAGQLLCGRSLNWSKAKAESGSLKLHQALSAFHSMIRRRHLPSIWAFNHLLGDVSKMKEYSTVVFMSKQLLSCDKIKPNICTLNILINCFCNLNKVDLGFSVLAVVVKRGLQPNPYSMNPLLRGLFMEWNTHQALGLIRETNGTGTGLFKVNVVLYNSLIHGLCAEGKQEEARSLLTDMIEMGISPDEYTFSTLINAFIKEGKTKDAIVLFDSMSQTDIKPNVVIYNSLVCGLCKSGEWRQAKEYLENMINCGVLPNVLTLSSMINALCKEGQMTEAVRMKKVMDFVKPDVVTYTSLIHGFCHSGQWGEVASLFNEMMKGGTLPDVVTLSSIIDAFCKEGRTKEALGMMEQMNERGLKPNAITYNSLLNELCHLGQWKEATNLFKKMMEEGILPDVVTFSSVIDALCKDKEIQEARAVLELMIERILEPNIITDNSLSCGLRHSGLLREAANFLDGMVNHDILPDVVTFNILLDAICRKGMMSKAHEILDMMNQKGVKPDLITFSLIIHGYCLQGEMERAVDVFNSLETMGLLPDLVCYTILIQGYVKCNRINDAFRLVIEMTKMGIMPDVITRKALHSLKRL</sequence>
<dbReference type="Gene3D" id="1.25.40.10">
    <property type="entry name" value="Tetratricopeptide repeat domain"/>
    <property type="match status" value="7"/>
</dbReference>
<feature type="repeat" description="PPR" evidence="3">
    <location>
        <begin position="42"/>
        <end position="72"/>
    </location>
</feature>
<dbReference type="Pfam" id="PF01535">
    <property type="entry name" value="PPR"/>
    <property type="match status" value="2"/>
</dbReference>